<keyword evidence="8" id="KW-0333">Golgi apparatus</keyword>
<reference evidence="25" key="2">
    <citation type="submission" date="2025-08" db="UniProtKB">
        <authorList>
            <consortium name="Ensembl"/>
        </authorList>
    </citation>
    <scope>IDENTIFICATION</scope>
</reference>
<keyword evidence="12" id="KW-0325">Glycoprotein</keyword>
<keyword evidence="26" id="KW-1185">Reference proteome</keyword>
<evidence type="ECO:0000256" key="14">
    <source>
        <dbReference type="ARBA" id="ARBA00039792"/>
    </source>
</evidence>
<evidence type="ECO:0000256" key="13">
    <source>
        <dbReference type="ARBA" id="ARBA00039111"/>
    </source>
</evidence>
<comment type="catalytic activity">
    <reaction evidence="19">
        <text>a beta-D-Gal-(1-&gt;4)-beta-D-Glc-(1&lt;-&gt;1)-Cer(d18:1(4E)) + CMP-N-acetyl-beta-neuraminate = a ganglioside GM3 (d18:1(4E)) + CMP + H(+)</text>
        <dbReference type="Rhea" id="RHEA:18417"/>
        <dbReference type="ChEBI" id="CHEBI:15378"/>
        <dbReference type="ChEBI" id="CHEBI:17950"/>
        <dbReference type="ChEBI" id="CHEBI:57812"/>
        <dbReference type="ChEBI" id="CHEBI:60065"/>
        <dbReference type="ChEBI" id="CHEBI:60377"/>
        <dbReference type="EC" id="2.4.3.9"/>
    </reaction>
    <physiologicalReaction direction="left-to-right" evidence="19">
        <dbReference type="Rhea" id="RHEA:18418"/>
    </physiologicalReaction>
</comment>
<keyword evidence="4" id="KW-0808">Transferase</keyword>
<keyword evidence="5 24" id="KW-0812">Transmembrane</keyword>
<feature type="transmembrane region" description="Helical" evidence="24">
    <location>
        <begin position="12"/>
        <end position="28"/>
    </location>
</feature>
<evidence type="ECO:0000256" key="5">
    <source>
        <dbReference type="ARBA" id="ARBA00022692"/>
    </source>
</evidence>
<dbReference type="GO" id="GO:0000139">
    <property type="term" value="C:Golgi membrane"/>
    <property type="evidence" value="ECO:0007669"/>
    <property type="project" value="UniProtKB-SubCell"/>
</dbReference>
<dbReference type="InterPro" id="IPR001675">
    <property type="entry name" value="Glyco_trans_29"/>
</dbReference>
<comment type="catalytic activity">
    <reaction evidence="21">
        <text>a beta-D-Gal-(1&lt;-&gt;1')-ceramide + CMP-N-acetyl-beta-neuraminate = N-acetyl-alpha-neuraminosyl-(2-&gt;3)-beta-D-galactosyl-(1&lt;-&gt;1')-ceramide + CMP + H(+)</text>
        <dbReference type="Rhea" id="RHEA:41780"/>
        <dbReference type="ChEBI" id="CHEBI:15378"/>
        <dbReference type="ChEBI" id="CHEBI:57812"/>
        <dbReference type="ChEBI" id="CHEBI:60377"/>
        <dbReference type="ChEBI" id="CHEBI:82643"/>
        <dbReference type="ChEBI" id="CHEBI:143593"/>
    </reaction>
    <physiologicalReaction direction="left-to-right" evidence="21">
        <dbReference type="Rhea" id="RHEA:41781"/>
    </physiologicalReaction>
</comment>
<dbReference type="Gene3D" id="3.90.1480.20">
    <property type="entry name" value="Glycosyl transferase family 29"/>
    <property type="match status" value="1"/>
</dbReference>
<dbReference type="PANTHER" id="PTHR13713:SF60">
    <property type="entry name" value="LACTOSYLCERAMIDE ALPHA-2,3-SIALYLTRANSFERASE"/>
    <property type="match status" value="1"/>
</dbReference>
<dbReference type="FunFam" id="3.90.1480.20:FF:000006">
    <property type="entry name" value="ST3 beta-galactoside alpha-2,3-sialyltransferase 5"/>
    <property type="match status" value="1"/>
</dbReference>
<keyword evidence="11" id="KW-1015">Disulfide bond</keyword>
<evidence type="ECO:0000256" key="20">
    <source>
        <dbReference type="ARBA" id="ARBA00045587"/>
    </source>
</evidence>
<evidence type="ECO:0000256" key="24">
    <source>
        <dbReference type="SAM" id="Phobius"/>
    </source>
</evidence>
<evidence type="ECO:0000256" key="11">
    <source>
        <dbReference type="ARBA" id="ARBA00023157"/>
    </source>
</evidence>
<reference evidence="25" key="3">
    <citation type="submission" date="2025-09" db="UniProtKB">
        <authorList>
            <consortium name="Ensembl"/>
        </authorList>
    </citation>
    <scope>IDENTIFICATION</scope>
</reference>
<dbReference type="GO" id="GO:0006688">
    <property type="term" value="P:glycosphingolipid biosynthetic process"/>
    <property type="evidence" value="ECO:0007669"/>
    <property type="project" value="Ensembl"/>
</dbReference>
<keyword evidence="7 24" id="KW-1133">Transmembrane helix</keyword>
<evidence type="ECO:0000256" key="23">
    <source>
        <dbReference type="ARBA" id="ARBA00049539"/>
    </source>
</evidence>
<evidence type="ECO:0000256" key="7">
    <source>
        <dbReference type="ARBA" id="ARBA00022989"/>
    </source>
</evidence>
<keyword evidence="3" id="KW-0328">Glycosyltransferase</keyword>
<evidence type="ECO:0000256" key="17">
    <source>
        <dbReference type="ARBA" id="ARBA00041976"/>
    </source>
</evidence>
<dbReference type="OMA" id="HMTQPFL"/>
<dbReference type="Proteomes" id="UP000265120">
    <property type="component" value="Chromosome 15"/>
</dbReference>
<organism evidence="25 26">
    <name type="scientific">Cynoglossus semilaevis</name>
    <name type="common">Tongue sole</name>
    <dbReference type="NCBI Taxonomy" id="244447"/>
    <lineage>
        <taxon>Eukaryota</taxon>
        <taxon>Metazoa</taxon>
        <taxon>Chordata</taxon>
        <taxon>Craniata</taxon>
        <taxon>Vertebrata</taxon>
        <taxon>Euteleostomi</taxon>
        <taxon>Actinopterygii</taxon>
        <taxon>Neopterygii</taxon>
        <taxon>Teleostei</taxon>
        <taxon>Neoteleostei</taxon>
        <taxon>Acanthomorphata</taxon>
        <taxon>Carangaria</taxon>
        <taxon>Pleuronectiformes</taxon>
        <taxon>Pleuronectoidei</taxon>
        <taxon>Cynoglossidae</taxon>
        <taxon>Cynoglossinae</taxon>
        <taxon>Cynoglossus</taxon>
    </lineage>
</organism>
<protein>
    <recommendedName>
        <fullName evidence="14">Lactosylceramide alpha-2,3-sialyltransferase</fullName>
        <ecNumber evidence="13">2.4.3.9</ecNumber>
    </recommendedName>
    <alternativeName>
        <fullName evidence="15">CMP-NeuAc:lactosylceramide alpha-2,3-sialyltransferase</fullName>
    </alternativeName>
    <alternativeName>
        <fullName evidence="18">Ganglioside GM3 synthase</fullName>
    </alternativeName>
    <alternativeName>
        <fullName evidence="17">ST3Gal V</fullName>
    </alternativeName>
    <alternativeName>
        <fullName evidence="16">Sialyltransferase 9</fullName>
    </alternativeName>
</protein>
<dbReference type="GO" id="GO:0047291">
    <property type="term" value="F:lactosylceramide alpha-2,3-sialyltransferase activity"/>
    <property type="evidence" value="ECO:0007669"/>
    <property type="project" value="UniProtKB-EC"/>
</dbReference>
<comment type="catalytic activity">
    <reaction evidence="22">
        <text>ganglioside GA2 (d18:1(4E)/18:0) + CMP-N-acetyl-beta-neuraminate = ganglioside GM2 (d18:1(4E)/18:0) + CMP + H(+)</text>
        <dbReference type="Rhea" id="RHEA:41776"/>
        <dbReference type="ChEBI" id="CHEBI:15378"/>
        <dbReference type="ChEBI" id="CHEBI:57812"/>
        <dbReference type="ChEBI" id="CHEBI:60377"/>
        <dbReference type="ChEBI" id="CHEBI:78485"/>
        <dbReference type="ChEBI" id="CHEBI:78486"/>
    </reaction>
    <physiologicalReaction direction="left-to-right" evidence="22">
        <dbReference type="Rhea" id="RHEA:41777"/>
    </physiologicalReaction>
</comment>
<dbReference type="Pfam" id="PF00777">
    <property type="entry name" value="Glyco_transf_29"/>
    <property type="match status" value="1"/>
</dbReference>
<evidence type="ECO:0000313" key="25">
    <source>
        <dbReference type="Ensembl" id="ENSCSEP00000031504.1"/>
    </source>
</evidence>
<dbReference type="AlphaFoldDB" id="A0A3P8WXL7"/>
<name>A0A3P8WXL7_CYNSE</name>
<evidence type="ECO:0000256" key="8">
    <source>
        <dbReference type="ARBA" id="ARBA00023034"/>
    </source>
</evidence>
<comment type="function">
    <text evidence="20">Transfers the sialyl group (N-acetyl-alpha-neuraminyl or NeuAc) from CMP-NeuAc to the non-reducing terminal galactose (Gal) of glycosphingolipids forming gangliosides (important molecules involved in the regulation of multiple cellular processes, including cell proliferation and differentiation, apoptosis, embryogenesis, development, and oncogenesis). Mainly involved in the biosynthesis of ganglioside GM3 but can also use different glycolipids as substrate acceptors such as D-galactosylceramide (GalCer), asialo-GM2 (GA2) and asialo-GM1 (GA1), although less preferentially than beta-D-Gal-(1-&gt;4)-beta-D-Glc-(1&lt;-&gt;1)-Cer (LacCer).</text>
</comment>
<dbReference type="InParanoid" id="A0A3P8WXL7"/>
<comment type="catalytic activity">
    <reaction evidence="23">
        <text>ganglioside GA1 (d18:1(4E)/18:0) + CMP-N-acetyl-beta-neuraminate = ganglioside GM1 (d18:1(4E)/18:0) + CMP + H(+)</text>
        <dbReference type="Rhea" id="RHEA:41784"/>
        <dbReference type="ChEBI" id="CHEBI:15378"/>
        <dbReference type="ChEBI" id="CHEBI:57812"/>
        <dbReference type="ChEBI" id="CHEBI:60377"/>
        <dbReference type="ChEBI" id="CHEBI:73110"/>
        <dbReference type="ChEBI" id="CHEBI:78484"/>
    </reaction>
    <physiologicalReaction direction="left-to-right" evidence="23">
        <dbReference type="Rhea" id="RHEA:41785"/>
    </physiologicalReaction>
</comment>
<evidence type="ECO:0000256" key="15">
    <source>
        <dbReference type="ARBA" id="ARBA00041341"/>
    </source>
</evidence>
<keyword evidence="6" id="KW-0735">Signal-anchor</keyword>
<dbReference type="PANTHER" id="PTHR13713">
    <property type="entry name" value="SIALYLTRANSFERASE"/>
    <property type="match status" value="1"/>
</dbReference>
<evidence type="ECO:0000256" key="9">
    <source>
        <dbReference type="ARBA" id="ARBA00023098"/>
    </source>
</evidence>
<evidence type="ECO:0000256" key="10">
    <source>
        <dbReference type="ARBA" id="ARBA00023136"/>
    </source>
</evidence>
<evidence type="ECO:0000256" key="4">
    <source>
        <dbReference type="ARBA" id="ARBA00022679"/>
    </source>
</evidence>
<evidence type="ECO:0000256" key="19">
    <source>
        <dbReference type="ARBA" id="ARBA00043651"/>
    </source>
</evidence>
<sequence>MCPPLPPPRGVFAVILVLVVVGMMMLVPRSPSNGQLIRPLELNVSLSHKKVRQESLWGGGGSRLLPWGQDSVTLCLFVLQLVHQHVLQVLQGQCRRGNTRKALLARLPASSRDTQPFLWSDVGVPEELFLHQLPFGFQGVQFKPQVENRSNRCQRCVVIGNGGILRGLELGPLLDRFDTVIRLNSAPLGKFSVDVGKRTSIRMSYPESTLHHWSDTDPHTLLVTVAYKWVDMSWMSLLDRLFYWQKVPDQVPLEPENFRLLNPTVIREAALDLLKYPTPRWRLWGWDTNIPTLGVTALNLASLLCDEVSLAGFGYTMSRVAAPLHYYDDLPMNAILQQKMHNVDRETELLRSLVKEGGVSDLTGGIHCSFCSS</sequence>
<evidence type="ECO:0000256" key="6">
    <source>
        <dbReference type="ARBA" id="ARBA00022968"/>
    </source>
</evidence>
<keyword evidence="9" id="KW-0443">Lipid metabolism</keyword>
<evidence type="ECO:0000313" key="26">
    <source>
        <dbReference type="Proteomes" id="UP000265120"/>
    </source>
</evidence>
<dbReference type="InterPro" id="IPR038578">
    <property type="entry name" value="GT29-like_sf"/>
</dbReference>
<evidence type="ECO:0000256" key="3">
    <source>
        <dbReference type="ARBA" id="ARBA00022676"/>
    </source>
</evidence>
<proteinExistence type="inferred from homology"/>
<dbReference type="STRING" id="244447.ENSCSEP00000031504"/>
<evidence type="ECO:0000256" key="18">
    <source>
        <dbReference type="ARBA" id="ARBA00042545"/>
    </source>
</evidence>
<reference evidence="25 26" key="1">
    <citation type="journal article" date="2014" name="Nat. Genet.">
        <title>Whole-genome sequence of a flatfish provides insights into ZW sex chromosome evolution and adaptation to a benthic lifestyle.</title>
        <authorList>
            <person name="Chen S."/>
            <person name="Zhang G."/>
            <person name="Shao C."/>
            <person name="Huang Q."/>
            <person name="Liu G."/>
            <person name="Zhang P."/>
            <person name="Song W."/>
            <person name="An N."/>
            <person name="Chalopin D."/>
            <person name="Volff J.N."/>
            <person name="Hong Y."/>
            <person name="Li Q."/>
            <person name="Sha Z."/>
            <person name="Zhou H."/>
            <person name="Xie M."/>
            <person name="Yu Q."/>
            <person name="Liu Y."/>
            <person name="Xiang H."/>
            <person name="Wang N."/>
            <person name="Wu K."/>
            <person name="Yang C."/>
            <person name="Zhou Q."/>
            <person name="Liao X."/>
            <person name="Yang L."/>
            <person name="Hu Q."/>
            <person name="Zhang J."/>
            <person name="Meng L."/>
            <person name="Jin L."/>
            <person name="Tian Y."/>
            <person name="Lian J."/>
            <person name="Yang J."/>
            <person name="Miao G."/>
            <person name="Liu S."/>
            <person name="Liang Z."/>
            <person name="Yan F."/>
            <person name="Li Y."/>
            <person name="Sun B."/>
            <person name="Zhang H."/>
            <person name="Zhang J."/>
            <person name="Zhu Y."/>
            <person name="Du M."/>
            <person name="Zhao Y."/>
            <person name="Schartl M."/>
            <person name="Tang Q."/>
            <person name="Wang J."/>
        </authorList>
    </citation>
    <scope>NUCLEOTIDE SEQUENCE</scope>
</reference>
<evidence type="ECO:0000256" key="12">
    <source>
        <dbReference type="ARBA" id="ARBA00023180"/>
    </source>
</evidence>
<evidence type="ECO:0000256" key="21">
    <source>
        <dbReference type="ARBA" id="ARBA00048050"/>
    </source>
</evidence>
<accession>A0A3P8WXL7</accession>
<evidence type="ECO:0000256" key="16">
    <source>
        <dbReference type="ARBA" id="ARBA00041896"/>
    </source>
</evidence>
<dbReference type="InterPro" id="IPR051142">
    <property type="entry name" value="Glycosyltransferase_29"/>
</dbReference>
<comment type="subcellular location">
    <subcellularLocation>
        <location evidence="1">Golgi apparatus membrane</location>
        <topology evidence="1">Single-pass type II membrane protein</topology>
    </subcellularLocation>
</comment>
<comment type="similarity">
    <text evidence="2">Belongs to the glycosyltransferase 29 family.</text>
</comment>
<evidence type="ECO:0000256" key="2">
    <source>
        <dbReference type="ARBA" id="ARBA00006003"/>
    </source>
</evidence>
<dbReference type="GeneTree" id="ENSGT00940000157929"/>
<keyword evidence="10 24" id="KW-0472">Membrane</keyword>
<evidence type="ECO:0000256" key="1">
    <source>
        <dbReference type="ARBA" id="ARBA00004323"/>
    </source>
</evidence>
<evidence type="ECO:0000256" key="22">
    <source>
        <dbReference type="ARBA" id="ARBA00048805"/>
    </source>
</evidence>
<dbReference type="Ensembl" id="ENSCSET00000031913.1">
    <property type="protein sequence ID" value="ENSCSEP00000031504.1"/>
    <property type="gene ID" value="ENSCSEG00000020172.1"/>
</dbReference>
<dbReference type="EC" id="2.4.3.9" evidence="13"/>